<evidence type="ECO:0000313" key="9">
    <source>
        <dbReference type="EMBL" id="RDW20369.1"/>
    </source>
</evidence>
<evidence type="ECO:0000256" key="3">
    <source>
        <dbReference type="ARBA" id="ARBA00022448"/>
    </source>
</evidence>
<keyword evidence="6 7" id="KW-0472">Membrane</keyword>
<keyword evidence="5 7" id="KW-1133">Transmembrane helix</keyword>
<reference evidence="10" key="1">
    <citation type="submission" date="2017-11" db="EMBL/GenBank/DDBJ databases">
        <authorList>
            <person name="Zhu W."/>
        </authorList>
    </citation>
    <scope>NUCLEOTIDE SEQUENCE [LARGE SCALE GENOMIC DNA]</scope>
    <source>
        <strain evidence="10">CAU 1183</strain>
    </source>
</reference>
<feature type="transmembrane region" description="Helical" evidence="7">
    <location>
        <begin position="97"/>
        <end position="121"/>
    </location>
</feature>
<dbReference type="InterPro" id="IPR020846">
    <property type="entry name" value="MFS_dom"/>
</dbReference>
<comment type="caution">
    <text evidence="9">The sequence shown here is derived from an EMBL/GenBank/DDBJ whole genome shotgun (WGS) entry which is preliminary data.</text>
</comment>
<gene>
    <name evidence="9" type="ORF">CWR48_05325</name>
</gene>
<dbReference type="InterPro" id="IPR001958">
    <property type="entry name" value="Tet-R_TetA/multi-R_MdtG-like"/>
</dbReference>
<organism evidence="9 10">
    <name type="scientific">Oceanobacillus arenosus</name>
    <dbReference type="NCBI Taxonomy" id="1229153"/>
    <lineage>
        <taxon>Bacteria</taxon>
        <taxon>Bacillati</taxon>
        <taxon>Bacillota</taxon>
        <taxon>Bacilli</taxon>
        <taxon>Bacillales</taxon>
        <taxon>Bacillaceae</taxon>
        <taxon>Oceanobacillus</taxon>
    </lineage>
</organism>
<feature type="domain" description="Major facilitator superfamily (MFS) profile" evidence="8">
    <location>
        <begin position="8"/>
        <end position="388"/>
    </location>
</feature>
<dbReference type="PRINTS" id="PR01035">
    <property type="entry name" value="TCRTETA"/>
</dbReference>
<feature type="transmembrane region" description="Helical" evidence="7">
    <location>
        <begin position="247"/>
        <end position="266"/>
    </location>
</feature>
<dbReference type="SUPFAM" id="SSF103473">
    <property type="entry name" value="MFS general substrate transporter"/>
    <property type="match status" value="1"/>
</dbReference>
<accession>A0A3D8PYX7</accession>
<protein>
    <submittedName>
        <fullName evidence="9">MFS transporter</fullName>
    </submittedName>
</protein>
<dbReference type="Gene3D" id="1.20.1250.20">
    <property type="entry name" value="MFS general substrate transporter like domains"/>
    <property type="match status" value="1"/>
</dbReference>
<dbReference type="RefSeq" id="WP_115772454.1">
    <property type="nucleotide sequence ID" value="NZ_PIOC01000010.1"/>
</dbReference>
<feature type="transmembrane region" description="Helical" evidence="7">
    <location>
        <begin position="73"/>
        <end position="91"/>
    </location>
</feature>
<comment type="subcellular location">
    <subcellularLocation>
        <location evidence="1">Cell membrane</location>
        <topology evidence="1">Multi-pass membrane protein</topology>
    </subcellularLocation>
</comment>
<feature type="transmembrane region" description="Helical" evidence="7">
    <location>
        <begin position="7"/>
        <end position="31"/>
    </location>
</feature>
<feature type="transmembrane region" description="Helical" evidence="7">
    <location>
        <begin position="161"/>
        <end position="181"/>
    </location>
</feature>
<comment type="similarity">
    <text evidence="2">Belongs to the major facilitator superfamily. TCR/Tet family.</text>
</comment>
<dbReference type="GO" id="GO:0022857">
    <property type="term" value="F:transmembrane transporter activity"/>
    <property type="evidence" value="ECO:0007669"/>
    <property type="project" value="InterPro"/>
</dbReference>
<evidence type="ECO:0000256" key="5">
    <source>
        <dbReference type="ARBA" id="ARBA00022989"/>
    </source>
</evidence>
<dbReference type="PROSITE" id="PS00216">
    <property type="entry name" value="SUGAR_TRANSPORT_1"/>
    <property type="match status" value="1"/>
</dbReference>
<feature type="transmembrane region" description="Helical" evidence="7">
    <location>
        <begin position="278"/>
        <end position="296"/>
    </location>
</feature>
<evidence type="ECO:0000256" key="2">
    <source>
        <dbReference type="ARBA" id="ARBA00007520"/>
    </source>
</evidence>
<dbReference type="Proteomes" id="UP000257143">
    <property type="component" value="Unassembled WGS sequence"/>
</dbReference>
<evidence type="ECO:0000259" key="8">
    <source>
        <dbReference type="PROSITE" id="PS50850"/>
    </source>
</evidence>
<keyword evidence="3" id="KW-0813">Transport</keyword>
<dbReference type="InterPro" id="IPR011701">
    <property type="entry name" value="MFS"/>
</dbReference>
<feature type="transmembrane region" description="Helical" evidence="7">
    <location>
        <begin position="341"/>
        <end position="358"/>
    </location>
</feature>
<name>A0A3D8PYX7_9BACI</name>
<dbReference type="CDD" id="cd17325">
    <property type="entry name" value="MFS_MdtG_SLC18_like"/>
    <property type="match status" value="1"/>
</dbReference>
<feature type="transmembrane region" description="Helical" evidence="7">
    <location>
        <begin position="43"/>
        <end position="61"/>
    </location>
</feature>
<feature type="transmembrane region" description="Helical" evidence="7">
    <location>
        <begin position="133"/>
        <end position="155"/>
    </location>
</feature>
<evidence type="ECO:0000256" key="1">
    <source>
        <dbReference type="ARBA" id="ARBA00004651"/>
    </source>
</evidence>
<dbReference type="PANTHER" id="PTHR23504">
    <property type="entry name" value="MAJOR FACILITATOR SUPERFAMILY DOMAIN-CONTAINING PROTEIN 10"/>
    <property type="match status" value="1"/>
</dbReference>
<keyword evidence="10" id="KW-1185">Reference proteome</keyword>
<feature type="transmembrane region" description="Helical" evidence="7">
    <location>
        <begin position="364"/>
        <end position="383"/>
    </location>
</feature>
<dbReference type="Pfam" id="PF07690">
    <property type="entry name" value="MFS_1"/>
    <property type="match status" value="1"/>
</dbReference>
<dbReference type="InterPro" id="IPR036259">
    <property type="entry name" value="MFS_trans_sf"/>
</dbReference>
<evidence type="ECO:0000256" key="7">
    <source>
        <dbReference type="SAM" id="Phobius"/>
    </source>
</evidence>
<evidence type="ECO:0000256" key="4">
    <source>
        <dbReference type="ARBA" id="ARBA00022692"/>
    </source>
</evidence>
<keyword evidence="4 7" id="KW-0812">Transmembrane</keyword>
<proteinExistence type="inferred from homology"/>
<dbReference type="EMBL" id="PIOC01000010">
    <property type="protein sequence ID" value="RDW20369.1"/>
    <property type="molecule type" value="Genomic_DNA"/>
</dbReference>
<dbReference type="GO" id="GO:0005886">
    <property type="term" value="C:plasma membrane"/>
    <property type="evidence" value="ECO:0007669"/>
    <property type="project" value="UniProtKB-SubCell"/>
</dbReference>
<dbReference type="InterPro" id="IPR005829">
    <property type="entry name" value="Sugar_transporter_CS"/>
</dbReference>
<feature type="transmembrane region" description="Helical" evidence="7">
    <location>
        <begin position="302"/>
        <end position="320"/>
    </location>
</feature>
<sequence>MKKKKDLTLAILLLNIFFVFLGIGLVIPVLPSIMNELQISGTVVGYLTAAFALTQLIFSPFAGKAVDKYGRKIMIVIGLFVFSFSEFLFGFGKTVEVLFISRIFGGISGAFIMPAVTAFIADITTMKTRPKALGYMSATISTGFIVGPGIGGFLAEIGTRVPFFSAAACGLIVAFLSMITLHEPKVKLEETSDPSETVGKSGLKKVFMPMFFIAFVVIFISTFGLAAFDSFFSLYTDHKFGFTPSDIAIAITGGAVIGAIFQVVLFEPLTRLMGEINIIRWSLLFSTILVFAMTAANSYWTVLAVTFTVFIGFDLIRPAVTTYLSRIAGNEQGFVGGMNSFFTSLANVFGPILGGILFDINIDYPFYISVIVLIICLILTMFWKRPKLESNETVL</sequence>
<evidence type="ECO:0000313" key="10">
    <source>
        <dbReference type="Proteomes" id="UP000257143"/>
    </source>
</evidence>
<evidence type="ECO:0000256" key="6">
    <source>
        <dbReference type="ARBA" id="ARBA00023136"/>
    </source>
</evidence>
<dbReference type="PANTHER" id="PTHR23504:SF115">
    <property type="entry name" value="MULTIDRUG RESISTANCE PROTEIN 2"/>
    <property type="match status" value="1"/>
</dbReference>
<dbReference type="OrthoDB" id="9793283at2"/>
<dbReference type="AlphaFoldDB" id="A0A3D8PYX7"/>
<feature type="transmembrane region" description="Helical" evidence="7">
    <location>
        <begin position="210"/>
        <end position="235"/>
    </location>
</feature>
<dbReference type="PROSITE" id="PS50850">
    <property type="entry name" value="MFS"/>
    <property type="match status" value="1"/>
</dbReference>